<evidence type="ECO:0000313" key="3">
    <source>
        <dbReference type="EMBL" id="HJC10086.1"/>
    </source>
</evidence>
<gene>
    <name evidence="3" type="ORF">H9935_04640</name>
</gene>
<comment type="caution">
    <text evidence="3">The sequence shown here is derived from an EMBL/GenBank/DDBJ whole genome shotgun (WGS) entry which is preliminary data.</text>
</comment>
<dbReference type="PANTHER" id="PTHR34985:SF1">
    <property type="entry name" value="SLR0554 PROTEIN"/>
    <property type="match status" value="1"/>
</dbReference>
<dbReference type="Pfam" id="PF05272">
    <property type="entry name" value="VapE-like_dom"/>
    <property type="match status" value="1"/>
</dbReference>
<name>A0A9D2N375_9FIRM</name>
<accession>A0A9D2N375</accession>
<proteinExistence type="predicted"/>
<feature type="domain" description="Virulence-associated protein E-like" evidence="2">
    <location>
        <begin position="114"/>
        <end position="339"/>
    </location>
</feature>
<feature type="region of interest" description="Disordered" evidence="1">
    <location>
        <begin position="1"/>
        <end position="21"/>
    </location>
</feature>
<dbReference type="AlphaFoldDB" id="A0A9D2N375"/>
<organism evidence="3 4">
    <name type="scientific">Candidatus Blautia merdigallinarum</name>
    <dbReference type="NCBI Taxonomy" id="2838495"/>
    <lineage>
        <taxon>Bacteria</taxon>
        <taxon>Bacillati</taxon>
        <taxon>Bacillota</taxon>
        <taxon>Clostridia</taxon>
        <taxon>Lachnospirales</taxon>
        <taxon>Lachnospiraceae</taxon>
        <taxon>Blautia</taxon>
    </lineage>
</organism>
<reference evidence="3" key="1">
    <citation type="journal article" date="2021" name="PeerJ">
        <title>Extensive microbial diversity within the chicken gut microbiome revealed by metagenomics and culture.</title>
        <authorList>
            <person name="Gilroy R."/>
            <person name="Ravi A."/>
            <person name="Getino M."/>
            <person name="Pursley I."/>
            <person name="Horton D.L."/>
            <person name="Alikhan N.F."/>
            <person name="Baker D."/>
            <person name="Gharbi K."/>
            <person name="Hall N."/>
            <person name="Watson M."/>
            <person name="Adriaenssens E.M."/>
            <person name="Foster-Nyarko E."/>
            <person name="Jarju S."/>
            <person name="Secka A."/>
            <person name="Antonio M."/>
            <person name="Oren A."/>
            <person name="Chaudhuri R.R."/>
            <person name="La Ragione R."/>
            <person name="Hildebrand F."/>
            <person name="Pallen M.J."/>
        </authorList>
    </citation>
    <scope>NUCLEOTIDE SEQUENCE</scope>
    <source>
        <strain evidence="3">ChiSxjej6B18-287</strain>
    </source>
</reference>
<reference evidence="3" key="2">
    <citation type="submission" date="2021-04" db="EMBL/GenBank/DDBJ databases">
        <authorList>
            <person name="Gilroy R."/>
        </authorList>
    </citation>
    <scope>NUCLEOTIDE SEQUENCE</scope>
    <source>
        <strain evidence="3">ChiSxjej6B18-287</strain>
    </source>
</reference>
<protein>
    <submittedName>
        <fullName evidence="3">Virulence-associated E family protein</fullName>
    </submittedName>
</protein>
<dbReference type="PANTHER" id="PTHR34985">
    <property type="entry name" value="SLR0554 PROTEIN"/>
    <property type="match status" value="1"/>
</dbReference>
<evidence type="ECO:0000256" key="1">
    <source>
        <dbReference type="SAM" id="MobiDB-lite"/>
    </source>
</evidence>
<evidence type="ECO:0000313" key="4">
    <source>
        <dbReference type="Proteomes" id="UP000823893"/>
    </source>
</evidence>
<dbReference type="InterPro" id="IPR007936">
    <property type="entry name" value="VapE-like_dom"/>
</dbReference>
<evidence type="ECO:0000259" key="2">
    <source>
        <dbReference type="Pfam" id="PF05272"/>
    </source>
</evidence>
<sequence length="446" mass="51615">MDAMEPAQTQEEIRETLEGTQKGGVKNSIKNCLTVFQRDPLLRGAISYNILSERVDIVKPLGWERTSATLTDMDMKYLLLYLEEHYGLTSEKKVENAIQIVANENRYHPIRDYLNSLQWDGTERIRYALHHFLGADTDDYTFEALKLFMMGAIRRVFRPGSKFEVMLCLVGGQGAGKSTFFRLLAVKDEWFSDDLKKLDDENVYRKLQGHWIMEMSEMIATANARSIEEIKSFLSRQKETYKVPYETHPADRLRQCVFGGTTNRQDFLPRDRTGNRRFIPVTVYSERAEVHILDDEVAARAFISQMWAEAMTIYRSGKYKLSFSAEMNAYLKAHQQDFMQEDTQAGMIYAYLEDYTGDRVCSKQLYEEALGNCNPPAEWETRAICEIMNTGIANGSIQGWTAYKSPKRYKKYGSQKGWERVNQPPADKDGFQEITEEEARQMELPF</sequence>
<dbReference type="Proteomes" id="UP000823893">
    <property type="component" value="Unassembled WGS sequence"/>
</dbReference>
<dbReference type="EMBL" id="DWWV01000054">
    <property type="protein sequence ID" value="HJC10086.1"/>
    <property type="molecule type" value="Genomic_DNA"/>
</dbReference>